<feature type="compositionally biased region" description="Polar residues" evidence="1">
    <location>
        <begin position="135"/>
        <end position="144"/>
    </location>
</feature>
<evidence type="ECO:0000313" key="2">
    <source>
        <dbReference type="EMBL" id="KPJ09393.1"/>
    </source>
</evidence>
<feature type="region of interest" description="Disordered" evidence="1">
    <location>
        <begin position="1"/>
        <end position="36"/>
    </location>
</feature>
<evidence type="ECO:0000313" key="3">
    <source>
        <dbReference type="Proteomes" id="UP000053240"/>
    </source>
</evidence>
<name>A0A194QV34_PAPMA</name>
<reference evidence="2 3" key="1">
    <citation type="journal article" date="2015" name="Nat. Commun.">
        <title>Outbred genome sequencing and CRISPR/Cas9 gene editing in butterflies.</title>
        <authorList>
            <person name="Li X."/>
            <person name="Fan D."/>
            <person name="Zhang W."/>
            <person name="Liu G."/>
            <person name="Zhang L."/>
            <person name="Zhao L."/>
            <person name="Fang X."/>
            <person name="Chen L."/>
            <person name="Dong Y."/>
            <person name="Chen Y."/>
            <person name="Ding Y."/>
            <person name="Zhao R."/>
            <person name="Feng M."/>
            <person name="Zhu Y."/>
            <person name="Feng Y."/>
            <person name="Jiang X."/>
            <person name="Zhu D."/>
            <person name="Xiang H."/>
            <person name="Feng X."/>
            <person name="Li S."/>
            <person name="Wang J."/>
            <person name="Zhang G."/>
            <person name="Kronforst M.R."/>
            <person name="Wang W."/>
        </authorList>
    </citation>
    <scope>NUCLEOTIDE SEQUENCE [LARGE SCALE GENOMIC DNA]</scope>
    <source>
        <strain evidence="2">Ya'a_city_454_Pm</strain>
        <tissue evidence="2">Whole body</tissue>
    </source>
</reference>
<organism evidence="2 3">
    <name type="scientific">Papilio machaon</name>
    <name type="common">Old World swallowtail butterfly</name>
    <dbReference type="NCBI Taxonomy" id="76193"/>
    <lineage>
        <taxon>Eukaryota</taxon>
        <taxon>Metazoa</taxon>
        <taxon>Ecdysozoa</taxon>
        <taxon>Arthropoda</taxon>
        <taxon>Hexapoda</taxon>
        <taxon>Insecta</taxon>
        <taxon>Pterygota</taxon>
        <taxon>Neoptera</taxon>
        <taxon>Endopterygota</taxon>
        <taxon>Lepidoptera</taxon>
        <taxon>Glossata</taxon>
        <taxon>Ditrysia</taxon>
        <taxon>Papilionoidea</taxon>
        <taxon>Papilionidae</taxon>
        <taxon>Papilioninae</taxon>
        <taxon>Papilio</taxon>
    </lineage>
</organism>
<sequence length="307" mass="32524">MSTRQSRTRATRAIECKAKEHAADGSRKDDLDSDAESCADERVMSLHARITSEPDATCEARTQRGATRNNALNGVPVVGGVPATCDSSDLRAQRGAVRKNHALDGSSVSAPATFSTSEPRAQGGAARTHALNGSPVDTSATFSASEPRAQRGDACTHALNGSPVDTPATFNAGEPRAHRGAAHINATDEAPVDAPVVFNVDEPSVLAAAACNPAPGEGHAGAPAAFNAERFAPVPRLPHLTFLTSPPVPHLTSRTPENPATVRQSRRKRSCAHTPPFFLPSLTLTNFMLFELRVIHDRFLYICQTDL</sequence>
<proteinExistence type="predicted"/>
<evidence type="ECO:0000256" key="1">
    <source>
        <dbReference type="SAM" id="MobiDB-lite"/>
    </source>
</evidence>
<feature type="compositionally biased region" description="Polar residues" evidence="1">
    <location>
        <begin position="252"/>
        <end position="263"/>
    </location>
</feature>
<gene>
    <name evidence="2" type="ORF">RR48_08844</name>
</gene>
<feature type="region of interest" description="Disordered" evidence="1">
    <location>
        <begin position="245"/>
        <end position="268"/>
    </location>
</feature>
<dbReference type="Proteomes" id="UP000053240">
    <property type="component" value="Unassembled WGS sequence"/>
</dbReference>
<feature type="compositionally biased region" description="Basic and acidic residues" evidence="1">
    <location>
        <begin position="12"/>
        <end position="30"/>
    </location>
</feature>
<dbReference type="AlphaFoldDB" id="A0A194QV34"/>
<feature type="compositionally biased region" description="Polar residues" evidence="1">
    <location>
        <begin position="106"/>
        <end position="119"/>
    </location>
</feature>
<dbReference type="EMBL" id="KQ461103">
    <property type="protein sequence ID" value="KPJ09393.1"/>
    <property type="molecule type" value="Genomic_DNA"/>
</dbReference>
<accession>A0A194QV34</accession>
<protein>
    <submittedName>
        <fullName evidence="2">Uncharacterized protein</fullName>
    </submittedName>
</protein>
<dbReference type="InParanoid" id="A0A194QV34"/>
<feature type="region of interest" description="Disordered" evidence="1">
    <location>
        <begin position="98"/>
        <end position="149"/>
    </location>
</feature>
<keyword evidence="3" id="KW-1185">Reference proteome</keyword>
<feature type="compositionally biased region" description="Basic residues" evidence="1">
    <location>
        <begin position="1"/>
        <end position="10"/>
    </location>
</feature>